<dbReference type="AlphaFoldDB" id="A0A5C4V257"/>
<dbReference type="EMBL" id="VDGT01000010">
    <property type="protein sequence ID" value="TNM29466.1"/>
    <property type="molecule type" value="Genomic_DNA"/>
</dbReference>
<dbReference type="Proteomes" id="UP000311713">
    <property type="component" value="Unassembled WGS sequence"/>
</dbReference>
<accession>A0A5C4V257</accession>
<gene>
    <name evidence="1" type="ORF">FH715_15110</name>
</gene>
<name>A0A5C4V257_9ACTN</name>
<protein>
    <submittedName>
        <fullName evidence="1">Uncharacterized protein</fullName>
    </submittedName>
</protein>
<comment type="caution">
    <text evidence="1">The sequence shown here is derived from an EMBL/GenBank/DDBJ whole genome shotgun (WGS) entry which is preliminary data.</text>
</comment>
<proteinExistence type="predicted"/>
<sequence>MRRVVWQLPSSFKAFAEGVHAGHAIRHGVARPVVGVPASVVEPVVEPVVLSSPRVERSGEIAVPVDA</sequence>
<dbReference type="RefSeq" id="WP_139645470.1">
    <property type="nucleotide sequence ID" value="NZ_BAAAZS010000075.1"/>
</dbReference>
<reference evidence="1 2" key="1">
    <citation type="submission" date="2019-06" db="EMBL/GenBank/DDBJ databases">
        <title>Draft genome of Streptomyces sedi sp. JCM16909.</title>
        <authorList>
            <person name="Klykleung N."/>
            <person name="Tanasupawat S."/>
            <person name="Kudo T."/>
            <person name="Yuki M."/>
            <person name="Ohkuma M."/>
        </authorList>
    </citation>
    <scope>NUCLEOTIDE SEQUENCE [LARGE SCALE GENOMIC DNA]</scope>
    <source>
        <strain evidence="1 2">JCM 16909</strain>
    </source>
</reference>
<organism evidence="1 2">
    <name type="scientific">Streptomyces sedi</name>
    <dbReference type="NCBI Taxonomy" id="555059"/>
    <lineage>
        <taxon>Bacteria</taxon>
        <taxon>Bacillati</taxon>
        <taxon>Actinomycetota</taxon>
        <taxon>Actinomycetes</taxon>
        <taxon>Kitasatosporales</taxon>
        <taxon>Streptomycetaceae</taxon>
        <taxon>Streptomyces</taxon>
    </lineage>
</organism>
<keyword evidence="2" id="KW-1185">Reference proteome</keyword>
<evidence type="ECO:0000313" key="2">
    <source>
        <dbReference type="Proteomes" id="UP000311713"/>
    </source>
</evidence>
<evidence type="ECO:0000313" key="1">
    <source>
        <dbReference type="EMBL" id="TNM29466.1"/>
    </source>
</evidence>